<evidence type="ECO:0000313" key="1">
    <source>
        <dbReference type="EMBL" id="OGC87749.1"/>
    </source>
</evidence>
<comment type="caution">
    <text evidence="1">The sequence shown here is derived from an EMBL/GenBank/DDBJ whole genome shotgun (WGS) entry which is preliminary data.</text>
</comment>
<dbReference type="EMBL" id="MEWV01000025">
    <property type="protein sequence ID" value="OGC87749.1"/>
    <property type="molecule type" value="Genomic_DNA"/>
</dbReference>
<gene>
    <name evidence="1" type="ORF">A3D70_00435</name>
</gene>
<accession>A0A1F4Y1D8</accession>
<reference evidence="1 2" key="1">
    <citation type="journal article" date="2016" name="Nat. Commun.">
        <title>Thousands of microbial genomes shed light on interconnected biogeochemical processes in an aquifer system.</title>
        <authorList>
            <person name="Anantharaman K."/>
            <person name="Brown C.T."/>
            <person name="Hug L.A."/>
            <person name="Sharon I."/>
            <person name="Castelle C.J."/>
            <person name="Probst A.J."/>
            <person name="Thomas B.C."/>
            <person name="Singh A."/>
            <person name="Wilkins M.J."/>
            <person name="Karaoz U."/>
            <person name="Brodie E.L."/>
            <person name="Williams K.H."/>
            <person name="Hubbard S.S."/>
            <person name="Banfield J.F."/>
        </authorList>
    </citation>
    <scope>NUCLEOTIDE SEQUENCE [LARGE SCALE GENOMIC DNA]</scope>
</reference>
<organism evidence="1 2">
    <name type="scientific">Candidatus Adlerbacteria bacterium RIFCSPHIGHO2_02_FULL_54_18</name>
    <dbReference type="NCBI Taxonomy" id="1797241"/>
    <lineage>
        <taxon>Bacteria</taxon>
        <taxon>Candidatus Adleribacteriota</taxon>
    </lineage>
</organism>
<proteinExistence type="predicted"/>
<protein>
    <submittedName>
        <fullName evidence="1">Uncharacterized protein</fullName>
    </submittedName>
</protein>
<dbReference type="Proteomes" id="UP000178720">
    <property type="component" value="Unassembled WGS sequence"/>
</dbReference>
<name>A0A1F4Y1D8_9BACT</name>
<evidence type="ECO:0000313" key="2">
    <source>
        <dbReference type="Proteomes" id="UP000178720"/>
    </source>
</evidence>
<dbReference type="AlphaFoldDB" id="A0A1F4Y1D8"/>
<sequence length="205" mass="23563">MSDLMLDVDQASELKAAFRRAGWTNALIKKFCEGDNPGKTRQFLESNCRFVIKGPSALIVDRTTPFDPVKFIGAGWEIVEEDKNTLKLTTVDFSDVRFESGLKEGEQTIDGEEKLKRLKRLGIRLDAKCGQTLYEEKGQATLRWLYDTYRITWFELSGTVLRYSDGYRYFLYLRRGDDGSWGWAYLWLGDDRGRDNVSPLLASNT</sequence>